<protein>
    <submittedName>
        <fullName evidence="1">Uncharacterized protein</fullName>
    </submittedName>
</protein>
<comment type="caution">
    <text evidence="1">The sequence shown here is derived from an EMBL/GenBank/DDBJ whole genome shotgun (WGS) entry which is preliminary data.</text>
</comment>
<accession>A0A9J5XI65</accession>
<sequence length="72" mass="8535">MGWFDISLSHVIGENLTTMWTWWSSGEDKGEDKKLYRLAKARERKSRDLNQVRCIQNEEGKALVEETHIKQR</sequence>
<keyword evidence="2" id="KW-1185">Reference proteome</keyword>
<evidence type="ECO:0000313" key="1">
    <source>
        <dbReference type="EMBL" id="KAG5586648.1"/>
    </source>
</evidence>
<organism evidence="1 2">
    <name type="scientific">Solanum commersonii</name>
    <name type="common">Commerson's wild potato</name>
    <name type="synonym">Commerson's nightshade</name>
    <dbReference type="NCBI Taxonomy" id="4109"/>
    <lineage>
        <taxon>Eukaryota</taxon>
        <taxon>Viridiplantae</taxon>
        <taxon>Streptophyta</taxon>
        <taxon>Embryophyta</taxon>
        <taxon>Tracheophyta</taxon>
        <taxon>Spermatophyta</taxon>
        <taxon>Magnoliopsida</taxon>
        <taxon>eudicotyledons</taxon>
        <taxon>Gunneridae</taxon>
        <taxon>Pentapetalae</taxon>
        <taxon>asterids</taxon>
        <taxon>lamiids</taxon>
        <taxon>Solanales</taxon>
        <taxon>Solanaceae</taxon>
        <taxon>Solanoideae</taxon>
        <taxon>Solaneae</taxon>
        <taxon>Solanum</taxon>
    </lineage>
</organism>
<dbReference type="EMBL" id="JACXVP010000009">
    <property type="protein sequence ID" value="KAG5586648.1"/>
    <property type="molecule type" value="Genomic_DNA"/>
</dbReference>
<name>A0A9J5XI65_SOLCO</name>
<reference evidence="1 2" key="1">
    <citation type="submission" date="2020-09" db="EMBL/GenBank/DDBJ databases">
        <title>De no assembly of potato wild relative species, Solanum commersonii.</title>
        <authorList>
            <person name="Cho K."/>
        </authorList>
    </citation>
    <scope>NUCLEOTIDE SEQUENCE [LARGE SCALE GENOMIC DNA]</scope>
    <source>
        <strain evidence="1">LZ3.2</strain>
        <tissue evidence="1">Leaf</tissue>
    </source>
</reference>
<dbReference type="OrthoDB" id="1304960at2759"/>
<gene>
    <name evidence="1" type="ORF">H5410_047082</name>
</gene>
<dbReference type="AlphaFoldDB" id="A0A9J5XI65"/>
<dbReference type="Proteomes" id="UP000824120">
    <property type="component" value="Chromosome 9"/>
</dbReference>
<evidence type="ECO:0000313" key="2">
    <source>
        <dbReference type="Proteomes" id="UP000824120"/>
    </source>
</evidence>
<proteinExistence type="predicted"/>